<evidence type="ECO:0000313" key="2">
    <source>
        <dbReference type="EMBL" id="SDZ47477.1"/>
    </source>
</evidence>
<protein>
    <submittedName>
        <fullName evidence="2">Uncharacterized protein</fullName>
    </submittedName>
</protein>
<dbReference type="RefSeq" id="WP_019599727.1">
    <property type="nucleotide sequence ID" value="NZ_FNQC01000016.1"/>
</dbReference>
<keyword evidence="1" id="KW-0812">Transmembrane</keyword>
<sequence length="148" mass="17468">MFRKIRSSEKNTSVFREIRQEFLGTFSKEEQRANHFLNSYPKQIFIVMVVLIIISSILTFVFPPTEKKPTYPEELFFDSAKDIRDGVSGEISTILDLGDRVKRIRILKTEVERIIQLEEINQADSMFLENAIRELEYFNNQNKKNNED</sequence>
<name>A0A1H3TC05_9BACT</name>
<accession>A0A1H3TC05</accession>
<keyword evidence="1" id="KW-0472">Membrane</keyword>
<organism evidence="2 3">
    <name type="scientific">Rhodonellum ikkaensis</name>
    <dbReference type="NCBI Taxonomy" id="336829"/>
    <lineage>
        <taxon>Bacteria</taxon>
        <taxon>Pseudomonadati</taxon>
        <taxon>Bacteroidota</taxon>
        <taxon>Cytophagia</taxon>
        <taxon>Cytophagales</taxon>
        <taxon>Cytophagaceae</taxon>
        <taxon>Rhodonellum</taxon>
    </lineage>
</organism>
<feature type="transmembrane region" description="Helical" evidence="1">
    <location>
        <begin position="44"/>
        <end position="62"/>
    </location>
</feature>
<keyword evidence="3" id="KW-1185">Reference proteome</keyword>
<dbReference type="Proteomes" id="UP000199663">
    <property type="component" value="Unassembled WGS sequence"/>
</dbReference>
<dbReference type="EMBL" id="FNQC01000016">
    <property type="protein sequence ID" value="SDZ47477.1"/>
    <property type="molecule type" value="Genomic_DNA"/>
</dbReference>
<comment type="caution">
    <text evidence="2">The sequence shown here is derived from an EMBL/GenBank/DDBJ whole genome shotgun (WGS) entry which is preliminary data.</text>
</comment>
<evidence type="ECO:0000256" key="1">
    <source>
        <dbReference type="SAM" id="Phobius"/>
    </source>
</evidence>
<evidence type="ECO:0000313" key="3">
    <source>
        <dbReference type="Proteomes" id="UP000199663"/>
    </source>
</evidence>
<keyword evidence="1" id="KW-1133">Transmembrane helix</keyword>
<gene>
    <name evidence="2" type="ORF">SAMN05444412_11651</name>
</gene>
<proteinExistence type="predicted"/>
<reference evidence="2 3" key="1">
    <citation type="submission" date="2016-10" db="EMBL/GenBank/DDBJ databases">
        <authorList>
            <person name="Varghese N."/>
            <person name="Submissions S."/>
        </authorList>
    </citation>
    <scope>NUCLEOTIDE SEQUENCE [LARGE SCALE GENOMIC DNA]</scope>
    <source>
        <strain evidence="2 3">DSM 17997</strain>
    </source>
</reference>